<dbReference type="GO" id="GO:0015078">
    <property type="term" value="F:proton transmembrane transporter activity"/>
    <property type="evidence" value="ECO:0007669"/>
    <property type="project" value="InterPro"/>
</dbReference>
<evidence type="ECO:0000256" key="9">
    <source>
        <dbReference type="ARBA" id="ARBA00023065"/>
    </source>
</evidence>
<keyword evidence="6 12" id="KW-0812">Transmembrane</keyword>
<evidence type="ECO:0000256" key="6">
    <source>
        <dbReference type="ARBA" id="ARBA00022692"/>
    </source>
</evidence>
<evidence type="ECO:0000256" key="4">
    <source>
        <dbReference type="ARBA" id="ARBA00022448"/>
    </source>
</evidence>
<protein>
    <recommendedName>
        <fullName evidence="12">ATP synthase complex subunit 8</fullName>
    </recommendedName>
</protein>
<comment type="subunit">
    <text evidence="3">F-type ATPases have 2 components, CF(1) - the catalytic core - and CF(0) - the membrane proton channel.</text>
</comment>
<evidence type="ECO:0000256" key="1">
    <source>
        <dbReference type="ARBA" id="ARBA00004304"/>
    </source>
</evidence>
<dbReference type="EMBL" id="MK863509">
    <property type="protein sequence ID" value="QEG58683.1"/>
    <property type="molecule type" value="Genomic_DNA"/>
</dbReference>
<geneLocation type="mitochondrion" evidence="14"/>
<organism evidence="14">
    <name type="scientific">Oberea yaoshana</name>
    <dbReference type="NCBI Taxonomy" id="2604360"/>
    <lineage>
        <taxon>Eukaryota</taxon>
        <taxon>Metazoa</taxon>
        <taxon>Ecdysozoa</taxon>
        <taxon>Arthropoda</taxon>
        <taxon>Hexapoda</taxon>
        <taxon>Insecta</taxon>
        <taxon>Pterygota</taxon>
        <taxon>Neoptera</taxon>
        <taxon>Endopterygota</taxon>
        <taxon>Coleoptera</taxon>
        <taxon>Polyphaga</taxon>
        <taxon>Cucujiformia</taxon>
        <taxon>Chrysomeloidea</taxon>
        <taxon>Cerambycidae</taxon>
        <taxon>Lamiinae</taxon>
        <taxon>Obreini</taxon>
        <taxon>Oberea</taxon>
    </lineage>
</organism>
<keyword evidence="4 12" id="KW-0813">Transport</keyword>
<dbReference type="GO" id="GO:0031966">
    <property type="term" value="C:mitochondrial membrane"/>
    <property type="evidence" value="ECO:0007669"/>
    <property type="project" value="UniProtKB-SubCell"/>
</dbReference>
<keyword evidence="5 12" id="KW-0138">CF(0)</keyword>
<dbReference type="Pfam" id="PF00895">
    <property type="entry name" value="ATP-synt_8"/>
    <property type="match status" value="1"/>
</dbReference>
<evidence type="ECO:0000256" key="2">
    <source>
        <dbReference type="ARBA" id="ARBA00008892"/>
    </source>
</evidence>
<evidence type="ECO:0000313" key="14">
    <source>
        <dbReference type="EMBL" id="QEG58683.1"/>
    </source>
</evidence>
<dbReference type="InterPro" id="IPR001421">
    <property type="entry name" value="ATP8_metazoa"/>
</dbReference>
<evidence type="ECO:0000256" key="8">
    <source>
        <dbReference type="ARBA" id="ARBA00022989"/>
    </source>
</evidence>
<reference evidence="14" key="1">
    <citation type="journal article" date="2019" name="PeerJ">
        <title>The complete mitochondrial genomes of five longicorn beetles (Coleoptera: Cerambycidae) and phylogenetic relationships within Cerambycidae.</title>
        <authorList>
            <person name="Wang J."/>
            <person name="Dai X.Y."/>
            <person name="Xu X.D."/>
            <person name="Zhang Z.Y."/>
            <person name="Yu D.N."/>
            <person name="Storey K.B."/>
            <person name="Zhang J.Y."/>
        </authorList>
    </citation>
    <scope>NUCLEOTIDE SEQUENCE</scope>
</reference>
<sequence length="51" mass="6434">MPQMAPLKWLTLFLFFIMIFILFNIMNYYNLNYLPSQKMMMKIKSSYNWKW</sequence>
<keyword evidence="11 13" id="KW-0472">Membrane</keyword>
<dbReference type="GO" id="GO:0015986">
    <property type="term" value="P:proton motive force-driven ATP synthesis"/>
    <property type="evidence" value="ECO:0007669"/>
    <property type="project" value="InterPro"/>
</dbReference>
<evidence type="ECO:0000256" key="5">
    <source>
        <dbReference type="ARBA" id="ARBA00022547"/>
    </source>
</evidence>
<evidence type="ECO:0000256" key="12">
    <source>
        <dbReference type="RuleBase" id="RU003661"/>
    </source>
</evidence>
<comment type="similarity">
    <text evidence="2 12">Belongs to the ATPase protein 8 family.</text>
</comment>
<feature type="transmembrane region" description="Helical" evidence="13">
    <location>
        <begin position="12"/>
        <end position="31"/>
    </location>
</feature>
<evidence type="ECO:0000256" key="3">
    <source>
        <dbReference type="ARBA" id="ARBA00011291"/>
    </source>
</evidence>
<dbReference type="GO" id="GO:0045259">
    <property type="term" value="C:proton-transporting ATP synthase complex"/>
    <property type="evidence" value="ECO:0007669"/>
    <property type="project" value="UniProtKB-KW"/>
</dbReference>
<keyword evidence="7 12" id="KW-0375">Hydrogen ion transport</keyword>
<keyword evidence="9 12" id="KW-0406">Ion transport</keyword>
<name>A0A5B9RH32_9CUCU</name>
<proteinExistence type="inferred from homology"/>
<gene>
    <name evidence="14" type="primary">ATP8</name>
</gene>
<evidence type="ECO:0000256" key="7">
    <source>
        <dbReference type="ARBA" id="ARBA00022781"/>
    </source>
</evidence>
<accession>A0A5B9RH32</accession>
<evidence type="ECO:0000256" key="10">
    <source>
        <dbReference type="ARBA" id="ARBA00023128"/>
    </source>
</evidence>
<comment type="subcellular location">
    <subcellularLocation>
        <location evidence="1 12">Mitochondrion membrane</location>
        <topology evidence="1 12">Single-pass membrane protein</topology>
    </subcellularLocation>
</comment>
<keyword evidence="10 12" id="KW-0496">Mitochondrion</keyword>
<evidence type="ECO:0000256" key="13">
    <source>
        <dbReference type="SAM" id="Phobius"/>
    </source>
</evidence>
<dbReference type="AlphaFoldDB" id="A0A5B9RH32"/>
<evidence type="ECO:0000256" key="11">
    <source>
        <dbReference type="ARBA" id="ARBA00023136"/>
    </source>
</evidence>
<keyword evidence="8 13" id="KW-1133">Transmembrane helix</keyword>